<dbReference type="InterPro" id="IPR036735">
    <property type="entry name" value="NGN_dom_sf"/>
</dbReference>
<gene>
    <name evidence="3" type="ORF">EZS27_000630</name>
    <name evidence="4" type="ORF">EZS27_000662</name>
</gene>
<dbReference type="Pfam" id="PF02357">
    <property type="entry name" value="NusG"/>
    <property type="match status" value="1"/>
</dbReference>
<dbReference type="GO" id="GO:0006354">
    <property type="term" value="P:DNA-templated transcription elongation"/>
    <property type="evidence" value="ECO:0007669"/>
    <property type="project" value="InterPro"/>
</dbReference>
<protein>
    <submittedName>
        <fullName evidence="4">Transcription antitermination protein RfaH</fullName>
    </submittedName>
</protein>
<dbReference type="NCBIfam" id="NF033644">
    <property type="entry name" value="antiterm_UpxY"/>
    <property type="match status" value="1"/>
</dbReference>
<reference evidence="4" key="1">
    <citation type="submission" date="2019-03" db="EMBL/GenBank/DDBJ databases">
        <title>Single cell metagenomics reveals metabolic interactions within the superorganism composed of flagellate Streblomastix strix and complex community of Bacteroidetes bacteria on its surface.</title>
        <authorList>
            <person name="Treitli S.C."/>
            <person name="Kolisko M."/>
            <person name="Husnik F."/>
            <person name="Keeling P."/>
            <person name="Hampl V."/>
        </authorList>
    </citation>
    <scope>NUCLEOTIDE SEQUENCE</scope>
    <source>
        <strain evidence="4">STM</strain>
    </source>
</reference>
<organism evidence="4">
    <name type="scientific">termite gut metagenome</name>
    <dbReference type="NCBI Taxonomy" id="433724"/>
    <lineage>
        <taxon>unclassified sequences</taxon>
        <taxon>metagenomes</taxon>
        <taxon>organismal metagenomes</taxon>
    </lineage>
</organism>
<feature type="domain" description="NusG-like N-terminal" evidence="2">
    <location>
        <begin position="7"/>
        <end position="101"/>
    </location>
</feature>
<dbReference type="AlphaFoldDB" id="A0A5J4T3H8"/>
<proteinExistence type="predicted"/>
<evidence type="ECO:0000313" key="3">
    <source>
        <dbReference type="EMBL" id="KAA6351998.1"/>
    </source>
</evidence>
<evidence type="ECO:0000256" key="1">
    <source>
        <dbReference type="ARBA" id="ARBA00023163"/>
    </source>
</evidence>
<dbReference type="SUPFAM" id="SSF82679">
    <property type="entry name" value="N-utilization substance G protein NusG, N-terminal domain"/>
    <property type="match status" value="1"/>
</dbReference>
<evidence type="ECO:0000313" key="4">
    <source>
        <dbReference type="EMBL" id="KAA6352030.1"/>
    </source>
</evidence>
<dbReference type="EMBL" id="SNRY01000006">
    <property type="protein sequence ID" value="KAA6351998.1"/>
    <property type="molecule type" value="Genomic_DNA"/>
</dbReference>
<comment type="caution">
    <text evidence="4">The sequence shown here is derived from an EMBL/GenBank/DDBJ whole genome shotgun (WGS) entry which is preliminary data.</text>
</comment>
<dbReference type="EMBL" id="SNRY01000006">
    <property type="protein sequence ID" value="KAA6352030.1"/>
    <property type="molecule type" value="Genomic_DNA"/>
</dbReference>
<dbReference type="Gene3D" id="3.30.70.940">
    <property type="entry name" value="NusG, N-terminal domain"/>
    <property type="match status" value="1"/>
</dbReference>
<dbReference type="CDD" id="cd09895">
    <property type="entry name" value="NGN_SP_UpxY"/>
    <property type="match status" value="1"/>
</dbReference>
<sequence>MSEKQEYWFVARTRINQEFAFRDLLKKLEIGYFLPTRVVVRQWQYRCIRVETPVFTNLVFVHATKEKVCLLIHECHLQLFYIKDRETGSMLIVPDKQMQDFMFVMDLNPNGMNLDNDALSEASKVRVIKGKFTGIEGELVKISNQTHVMIRIPQVFSVTVKIPKRYLEVIA</sequence>
<name>A0A5J4T3H8_9ZZZZ</name>
<evidence type="ECO:0000259" key="2">
    <source>
        <dbReference type="Pfam" id="PF02357"/>
    </source>
</evidence>
<accession>A0A5J4T3H8</accession>
<dbReference type="InterPro" id="IPR006645">
    <property type="entry name" value="NGN-like_dom"/>
</dbReference>
<keyword evidence="1" id="KW-0804">Transcription</keyword>